<dbReference type="STRING" id="1563681.BFP71_11480"/>
<sequence>MKSIDNSGMFEKAKQVPTELSKEVVLEFIASIPTLPPPTNNWFQNFNLNSIIMTTTVITVVTSAILYFSTPNNEENLQPIPQNVPEVEQEQTIYTDTTQEEVSAVDTAPKEGEPPNEQQTTPSKPNKKANIQPAQVTRSQEEPNDTTSSIGSLIPSLNHLDAGQAVQFNTSPTKTSPISLTGAQLRSLKSKLIKYVKQDGLNRSNYNFIIVEFNKRKPKINHHTLTPPQIKRYEDLLASYNVSYSPQRRIVVDKKYIMVGDFTEEGFSGSALGRAMDIQFKGYDNGEDFDLFSDEKITNGSPTKSDTLRSIRQVTVSPIAEPKRTGGSFFQPYAPPRPAPPIIRGKGGQEEYNIVFKQSKNPSIFDKSGVRKRNILTRKKLKQLRRAVYDVLYKADVISSKKVDVRIELNPELLTVNREKVSDLVNLDLRDVFLKYDVSSGSHTKLLMNNEFIMLGDFKDNKFNGSVTGELNSKDIQESIFNDDFKEISMFGLDTISKIDDN</sequence>
<proteinExistence type="predicted"/>
<dbReference type="RefSeq" id="WP_069835606.1">
    <property type="nucleotide sequence ID" value="NZ_MDGQ01000005.1"/>
</dbReference>
<dbReference type="Proteomes" id="UP000095552">
    <property type="component" value="Unassembled WGS sequence"/>
</dbReference>
<reference evidence="2 3" key="1">
    <citation type="submission" date="2016-08" db="EMBL/GenBank/DDBJ databases">
        <title>Draft genome of Fabibacter sp. strain SK-8.</title>
        <authorList>
            <person name="Wong S.-K."/>
            <person name="Hamasaki K."/>
            <person name="Yoshizawa S."/>
        </authorList>
    </citation>
    <scope>NUCLEOTIDE SEQUENCE [LARGE SCALE GENOMIC DNA]</scope>
    <source>
        <strain evidence="2 3">SK-8</strain>
    </source>
</reference>
<accession>A0A1E5SYB2</accession>
<evidence type="ECO:0000256" key="1">
    <source>
        <dbReference type="SAM" id="MobiDB-lite"/>
    </source>
</evidence>
<dbReference type="OrthoDB" id="9833736at2"/>
<keyword evidence="3" id="KW-1185">Reference proteome</keyword>
<dbReference type="AlphaFoldDB" id="A0A1E5SYB2"/>
<protein>
    <submittedName>
        <fullName evidence="2">Uncharacterized protein</fullName>
    </submittedName>
</protein>
<name>A0A1E5SYB2_9BACT</name>
<evidence type="ECO:0000313" key="2">
    <source>
        <dbReference type="EMBL" id="OEK04101.1"/>
    </source>
</evidence>
<feature type="region of interest" description="Disordered" evidence="1">
    <location>
        <begin position="96"/>
        <end position="155"/>
    </location>
</feature>
<gene>
    <name evidence="2" type="ORF">BFP71_11480</name>
</gene>
<organism evidence="2 3">
    <name type="scientific">Roseivirga misakiensis</name>
    <dbReference type="NCBI Taxonomy" id="1563681"/>
    <lineage>
        <taxon>Bacteria</taxon>
        <taxon>Pseudomonadati</taxon>
        <taxon>Bacteroidota</taxon>
        <taxon>Cytophagia</taxon>
        <taxon>Cytophagales</taxon>
        <taxon>Roseivirgaceae</taxon>
        <taxon>Roseivirga</taxon>
    </lineage>
</organism>
<comment type="caution">
    <text evidence="2">The sequence shown here is derived from an EMBL/GenBank/DDBJ whole genome shotgun (WGS) entry which is preliminary data.</text>
</comment>
<dbReference type="EMBL" id="MDGQ01000005">
    <property type="protein sequence ID" value="OEK04101.1"/>
    <property type="molecule type" value="Genomic_DNA"/>
</dbReference>
<evidence type="ECO:0000313" key="3">
    <source>
        <dbReference type="Proteomes" id="UP000095552"/>
    </source>
</evidence>